<evidence type="ECO:0000313" key="12">
    <source>
        <dbReference type="EMBL" id="KAF2862472.1"/>
    </source>
</evidence>
<evidence type="ECO:0000256" key="4">
    <source>
        <dbReference type="ARBA" id="ARBA00022692"/>
    </source>
</evidence>
<dbReference type="PROSITE" id="PS00914">
    <property type="entry name" value="SYNTAXIN"/>
    <property type="match status" value="1"/>
</dbReference>
<feature type="domain" description="T-SNARE coiled-coil homology" evidence="11">
    <location>
        <begin position="221"/>
        <end position="283"/>
    </location>
</feature>
<evidence type="ECO:0000256" key="2">
    <source>
        <dbReference type="ARBA" id="ARBA00009063"/>
    </source>
</evidence>
<dbReference type="AlphaFoldDB" id="A0A6A7C5F6"/>
<dbReference type="PANTHER" id="PTHR19957:SF83">
    <property type="entry name" value="SYNTAXIN-16"/>
    <property type="match status" value="1"/>
</dbReference>
<evidence type="ECO:0000259" key="11">
    <source>
        <dbReference type="PROSITE" id="PS50192"/>
    </source>
</evidence>
<dbReference type="PANTHER" id="PTHR19957">
    <property type="entry name" value="SYNTAXIN"/>
    <property type="match status" value="1"/>
</dbReference>
<accession>A0A6A7C5F6</accession>
<dbReference type="FunFam" id="1.20.58.70:FF:000021">
    <property type="entry name" value="SNARE complex subunit (Tlg2)"/>
    <property type="match status" value="1"/>
</dbReference>
<dbReference type="InterPro" id="IPR000727">
    <property type="entry name" value="T_SNARE_dom"/>
</dbReference>
<keyword evidence="6 10" id="KW-1133">Transmembrane helix</keyword>
<comment type="subcellular location">
    <subcellularLocation>
        <location evidence="1">Golgi apparatus membrane</location>
        <topology evidence="1">Single-pass type IV membrane protein</topology>
    </subcellularLocation>
</comment>
<name>A0A6A7C5F6_9PEZI</name>
<keyword evidence="13" id="KW-1185">Reference proteome</keyword>
<keyword evidence="4 10" id="KW-0812">Transmembrane</keyword>
<dbReference type="GO" id="GO:0006906">
    <property type="term" value="P:vesicle fusion"/>
    <property type="evidence" value="ECO:0007669"/>
    <property type="project" value="TreeGrafter"/>
</dbReference>
<evidence type="ECO:0000256" key="6">
    <source>
        <dbReference type="ARBA" id="ARBA00022989"/>
    </source>
</evidence>
<dbReference type="Gene3D" id="1.20.58.70">
    <property type="match status" value="1"/>
</dbReference>
<keyword evidence="3" id="KW-0813">Transport</keyword>
<dbReference type="InterPro" id="IPR010989">
    <property type="entry name" value="SNARE"/>
</dbReference>
<keyword evidence="9 10" id="KW-0472">Membrane</keyword>
<evidence type="ECO:0000256" key="1">
    <source>
        <dbReference type="ARBA" id="ARBA00004409"/>
    </source>
</evidence>
<dbReference type="GO" id="GO:0031201">
    <property type="term" value="C:SNARE complex"/>
    <property type="evidence" value="ECO:0007669"/>
    <property type="project" value="TreeGrafter"/>
</dbReference>
<dbReference type="Proteomes" id="UP000799421">
    <property type="component" value="Unassembled WGS sequence"/>
</dbReference>
<feature type="transmembrane region" description="Helical" evidence="10">
    <location>
        <begin position="295"/>
        <end position="312"/>
    </location>
</feature>
<proteinExistence type="inferred from homology"/>
<dbReference type="SUPFAM" id="SSF47661">
    <property type="entry name" value="t-snare proteins"/>
    <property type="match status" value="1"/>
</dbReference>
<dbReference type="PROSITE" id="PS50192">
    <property type="entry name" value="T_SNARE"/>
    <property type="match status" value="1"/>
</dbReference>
<dbReference type="Pfam" id="PF05739">
    <property type="entry name" value="SNARE"/>
    <property type="match status" value="1"/>
</dbReference>
<dbReference type="EMBL" id="MU005966">
    <property type="protein sequence ID" value="KAF2862472.1"/>
    <property type="molecule type" value="Genomic_DNA"/>
</dbReference>
<evidence type="ECO:0000256" key="10">
    <source>
        <dbReference type="SAM" id="Phobius"/>
    </source>
</evidence>
<dbReference type="GO" id="GO:0000149">
    <property type="term" value="F:SNARE binding"/>
    <property type="evidence" value="ECO:0007669"/>
    <property type="project" value="TreeGrafter"/>
</dbReference>
<keyword evidence="5" id="KW-0653">Protein transport</keyword>
<evidence type="ECO:0000256" key="9">
    <source>
        <dbReference type="ARBA" id="ARBA00023136"/>
    </source>
</evidence>
<keyword evidence="8" id="KW-0175">Coiled coil</keyword>
<dbReference type="InterPro" id="IPR045242">
    <property type="entry name" value="Syntaxin"/>
</dbReference>
<dbReference type="OrthoDB" id="10251371at2759"/>
<dbReference type="GO" id="GO:0005484">
    <property type="term" value="F:SNAP receptor activity"/>
    <property type="evidence" value="ECO:0007669"/>
    <property type="project" value="InterPro"/>
</dbReference>
<evidence type="ECO:0000256" key="8">
    <source>
        <dbReference type="ARBA" id="ARBA00023054"/>
    </source>
</evidence>
<evidence type="ECO:0000313" key="13">
    <source>
        <dbReference type="Proteomes" id="UP000799421"/>
    </source>
</evidence>
<gene>
    <name evidence="12" type="ORF">K470DRAFT_11586</name>
</gene>
<evidence type="ECO:0000256" key="3">
    <source>
        <dbReference type="ARBA" id="ARBA00022448"/>
    </source>
</evidence>
<evidence type="ECO:0000256" key="7">
    <source>
        <dbReference type="ARBA" id="ARBA00023034"/>
    </source>
</evidence>
<dbReference type="GO" id="GO:0000139">
    <property type="term" value="C:Golgi membrane"/>
    <property type="evidence" value="ECO:0007669"/>
    <property type="project" value="UniProtKB-SubCell"/>
</dbReference>
<organism evidence="12 13">
    <name type="scientific">Piedraia hortae CBS 480.64</name>
    <dbReference type="NCBI Taxonomy" id="1314780"/>
    <lineage>
        <taxon>Eukaryota</taxon>
        <taxon>Fungi</taxon>
        <taxon>Dikarya</taxon>
        <taxon>Ascomycota</taxon>
        <taxon>Pezizomycotina</taxon>
        <taxon>Dothideomycetes</taxon>
        <taxon>Dothideomycetidae</taxon>
        <taxon>Capnodiales</taxon>
        <taxon>Piedraiaceae</taxon>
        <taxon>Piedraia</taxon>
    </lineage>
</organism>
<comment type="similarity">
    <text evidence="2">Belongs to the syntaxin family.</text>
</comment>
<dbReference type="InterPro" id="IPR006012">
    <property type="entry name" value="Syntaxin/epimorphin_CS"/>
</dbReference>
<dbReference type="SMART" id="SM00397">
    <property type="entry name" value="t_SNARE"/>
    <property type="match status" value="1"/>
</dbReference>
<dbReference type="GO" id="GO:0006886">
    <property type="term" value="P:intracellular protein transport"/>
    <property type="evidence" value="ECO:0007669"/>
    <property type="project" value="InterPro"/>
</dbReference>
<reference evidence="12" key="1">
    <citation type="journal article" date="2020" name="Stud. Mycol.">
        <title>101 Dothideomycetes genomes: a test case for predicting lifestyles and emergence of pathogens.</title>
        <authorList>
            <person name="Haridas S."/>
            <person name="Albert R."/>
            <person name="Binder M."/>
            <person name="Bloem J."/>
            <person name="Labutti K."/>
            <person name="Salamov A."/>
            <person name="Andreopoulos B."/>
            <person name="Baker S."/>
            <person name="Barry K."/>
            <person name="Bills G."/>
            <person name="Bluhm B."/>
            <person name="Cannon C."/>
            <person name="Castanera R."/>
            <person name="Culley D."/>
            <person name="Daum C."/>
            <person name="Ezra D."/>
            <person name="Gonzalez J."/>
            <person name="Henrissat B."/>
            <person name="Kuo A."/>
            <person name="Liang C."/>
            <person name="Lipzen A."/>
            <person name="Lutzoni F."/>
            <person name="Magnuson J."/>
            <person name="Mondo S."/>
            <person name="Nolan M."/>
            <person name="Ohm R."/>
            <person name="Pangilinan J."/>
            <person name="Park H.-J."/>
            <person name="Ramirez L."/>
            <person name="Alfaro M."/>
            <person name="Sun H."/>
            <person name="Tritt A."/>
            <person name="Yoshinaga Y."/>
            <person name="Zwiers L.-H."/>
            <person name="Turgeon B."/>
            <person name="Goodwin S."/>
            <person name="Spatafora J."/>
            <person name="Crous P."/>
            <person name="Grigoriev I."/>
        </authorList>
    </citation>
    <scope>NUCLEOTIDE SEQUENCE</scope>
    <source>
        <strain evidence="12">CBS 480.64</strain>
    </source>
</reference>
<dbReference type="CDD" id="cd15845">
    <property type="entry name" value="SNARE_syntaxin16"/>
    <property type="match status" value="1"/>
</dbReference>
<dbReference type="GO" id="GO:0048278">
    <property type="term" value="P:vesicle docking"/>
    <property type="evidence" value="ECO:0007669"/>
    <property type="project" value="TreeGrafter"/>
</dbReference>
<sequence length="329" mass="36720">MEGVWRDRMNLFLSYRQSFPRSIGHESERAGLMLHMDQGVAVVEMDLLPPRWLDVQDDVAAALDRAKGQMRKLDQLHAKHVLPGFDDESVKAAEEREIAAITADITRAFTSCQHKIRTIDALARDQPGLSQADQTMARNLQIALAARVGDASTSFRKKQTAYLKKLRGLGGMGAATDRSSTPVTATSAYSDLGLADSETDRASAQSTLLQTAQVRRRGVMDSTIEQREREIEGIAQGVIDLSALFQELNTMIIDQGTLLDRVDYNVQRTVDHVRGAEKELRVATGYQKRNTKRKIILLLLLIVVGLVILLATKPSRRRRKRLSVRVTYV</sequence>
<protein>
    <submittedName>
        <fullName evidence="12">t-SNARE</fullName>
    </submittedName>
</protein>
<evidence type="ECO:0000256" key="5">
    <source>
        <dbReference type="ARBA" id="ARBA00022927"/>
    </source>
</evidence>
<keyword evidence="7" id="KW-0333">Golgi apparatus</keyword>